<dbReference type="KEGG" id="avi:Avi_3388"/>
<keyword evidence="2" id="KW-1185">Reference proteome</keyword>
<dbReference type="STRING" id="311402.Avi_3388"/>
<evidence type="ECO:0000313" key="1">
    <source>
        <dbReference type="EMBL" id="ACM37428.1"/>
    </source>
</evidence>
<dbReference type="HOGENOM" id="CLU_2271425_0_0_5"/>
<dbReference type="Proteomes" id="UP000001596">
    <property type="component" value="Chromosome 1"/>
</dbReference>
<dbReference type="AlphaFoldDB" id="B9JZW8"/>
<organism evidence="1 2">
    <name type="scientific">Allorhizobium ampelinum (strain ATCC BAA-846 / DSM 112012 / S4)</name>
    <name type="common">Agrobacterium vitis (strain S4)</name>
    <dbReference type="NCBI Taxonomy" id="311402"/>
    <lineage>
        <taxon>Bacteria</taxon>
        <taxon>Pseudomonadati</taxon>
        <taxon>Pseudomonadota</taxon>
        <taxon>Alphaproteobacteria</taxon>
        <taxon>Hyphomicrobiales</taxon>
        <taxon>Rhizobiaceae</taxon>
        <taxon>Rhizobium/Agrobacterium group</taxon>
        <taxon>Allorhizobium</taxon>
        <taxon>Allorhizobium ampelinum</taxon>
    </lineage>
</organism>
<protein>
    <submittedName>
        <fullName evidence="1">Uncharacterized protein</fullName>
    </submittedName>
</protein>
<dbReference type="EMBL" id="CP000633">
    <property type="protein sequence ID" value="ACM37428.1"/>
    <property type="molecule type" value="Genomic_DNA"/>
</dbReference>
<name>B9JZW8_ALLAM</name>
<proteinExistence type="predicted"/>
<evidence type="ECO:0000313" key="2">
    <source>
        <dbReference type="Proteomes" id="UP000001596"/>
    </source>
</evidence>
<gene>
    <name evidence="1" type="ordered locus">Avi_3388</name>
</gene>
<accession>B9JZW8</accession>
<sequence>MMFCCAVQAVLNPISEELFMNAIQDKAAFLLPDISTGDDRWSKLMALADMMEIDELTGALTITNGKSSLTLRKDGRIRVKGVSITQQAERSIALDAAVIDLN</sequence>
<reference evidence="1 2" key="1">
    <citation type="journal article" date="2009" name="J. Bacteriol.">
        <title>Genome sequences of three Agrobacterium biovars help elucidate the evolution of multichromosome genomes in bacteria.</title>
        <authorList>
            <person name="Slater S.C."/>
            <person name="Goldman B.S."/>
            <person name="Goodner B."/>
            <person name="Setubal J.C."/>
            <person name="Farrand S.K."/>
            <person name="Nester E.W."/>
            <person name="Burr T.J."/>
            <person name="Banta L."/>
            <person name="Dickerman A.W."/>
            <person name="Paulsen I."/>
            <person name="Otten L."/>
            <person name="Suen G."/>
            <person name="Welch R."/>
            <person name="Almeida N.F."/>
            <person name="Arnold F."/>
            <person name="Burton O.T."/>
            <person name="Du Z."/>
            <person name="Ewing A."/>
            <person name="Godsy E."/>
            <person name="Heisel S."/>
            <person name="Houmiel K.L."/>
            <person name="Jhaveri J."/>
            <person name="Lu J."/>
            <person name="Miller N.M."/>
            <person name="Norton S."/>
            <person name="Chen Q."/>
            <person name="Phoolcharoen W."/>
            <person name="Ohlin V."/>
            <person name="Ondrusek D."/>
            <person name="Pride N."/>
            <person name="Stricklin S.L."/>
            <person name="Sun J."/>
            <person name="Wheeler C."/>
            <person name="Wilson L."/>
            <person name="Zhu H."/>
            <person name="Wood D.W."/>
        </authorList>
    </citation>
    <scope>NUCLEOTIDE SEQUENCE [LARGE SCALE GENOMIC DNA]</scope>
    <source>
        <strain evidence="2">S4 / ATCC BAA-846</strain>
    </source>
</reference>